<organism evidence="3 4">
    <name type="scientific">Penicilliopsis zonata CBS 506.65</name>
    <dbReference type="NCBI Taxonomy" id="1073090"/>
    <lineage>
        <taxon>Eukaryota</taxon>
        <taxon>Fungi</taxon>
        <taxon>Dikarya</taxon>
        <taxon>Ascomycota</taxon>
        <taxon>Pezizomycotina</taxon>
        <taxon>Eurotiomycetes</taxon>
        <taxon>Eurotiomycetidae</taxon>
        <taxon>Eurotiales</taxon>
        <taxon>Aspergillaceae</taxon>
        <taxon>Penicilliopsis</taxon>
    </lineage>
</organism>
<evidence type="ECO:0000259" key="2">
    <source>
        <dbReference type="PROSITE" id="PS51391"/>
    </source>
</evidence>
<sequence>MAYTDDAVKAKLSALNETQEGIVTVAQWVMFYRRHAERTAQLWLQKLRDSPAPKRLNLIYLANELAQQSKARRKDDFLIAFSPVIAEAVAIAYKSASNDIQQKLRRVVEVWRQRAIFELPIQEAVEARVDEIDRSRSNGKKPLMGGSLFSSSSGSTPSELQPLVPLQVALSKATMTSGASAAAANTEYDKMNDANAPLPTPPVHAARLSQLLKTLANAESSVSEIIKSRLALINGLEKLLETNRAALEKEQALVSRLSDNKIATEAKKREVEDSIMRGLSADNSPGNPASGEGDSVSRPEVEALTPPPVESLTPVGSPQLVAQNTTVFGFQEAPIPTADAFTLPGIGHPSNTPLPGNDMPSLADTLSQLQYGNSNGATVKKRKVTHGEEDYAKFAGGDLDADVAELLETEGRQG</sequence>
<gene>
    <name evidence="3" type="ORF">ASPZODRAFT_102079</name>
</gene>
<dbReference type="SUPFAM" id="SSF48464">
    <property type="entry name" value="ENTH/VHS domain"/>
    <property type="match status" value="1"/>
</dbReference>
<proteinExistence type="predicted"/>
<feature type="domain" description="CID" evidence="2">
    <location>
        <begin position="1"/>
        <end position="133"/>
    </location>
</feature>
<dbReference type="EMBL" id="KV878349">
    <property type="protein sequence ID" value="OJJ44103.1"/>
    <property type="molecule type" value="Genomic_DNA"/>
</dbReference>
<feature type="region of interest" description="Disordered" evidence="1">
    <location>
        <begin position="268"/>
        <end position="315"/>
    </location>
</feature>
<dbReference type="PANTHER" id="PTHR12460">
    <property type="entry name" value="CYCLIN-DEPENDENT KINASE INHIBITOR-RELATED PROTEIN"/>
    <property type="match status" value="1"/>
</dbReference>
<dbReference type="Gene3D" id="1.25.40.90">
    <property type="match status" value="1"/>
</dbReference>
<dbReference type="SMART" id="SM00582">
    <property type="entry name" value="RPR"/>
    <property type="match status" value="1"/>
</dbReference>
<dbReference type="FunFam" id="1.25.40.90:FF:000030">
    <property type="entry name" value="DUF618 domain protein"/>
    <property type="match status" value="1"/>
</dbReference>
<dbReference type="RefSeq" id="XP_022578613.1">
    <property type="nucleotide sequence ID" value="XM_022720801.1"/>
</dbReference>
<dbReference type="STRING" id="1073090.A0A1L9SA99"/>
<dbReference type="GeneID" id="34607266"/>
<keyword evidence="4" id="KW-1185">Reference proteome</keyword>
<protein>
    <recommendedName>
        <fullName evidence="2">CID domain-containing protein</fullName>
    </recommendedName>
</protein>
<dbReference type="CDD" id="cd17003">
    <property type="entry name" value="CID_Rtt103"/>
    <property type="match status" value="1"/>
</dbReference>
<dbReference type="OrthoDB" id="10069473at2759"/>
<evidence type="ECO:0000256" key="1">
    <source>
        <dbReference type="SAM" id="MobiDB-lite"/>
    </source>
</evidence>
<dbReference type="GO" id="GO:0099122">
    <property type="term" value="F:RNA polymerase II C-terminal domain binding"/>
    <property type="evidence" value="ECO:0007669"/>
    <property type="project" value="InterPro"/>
</dbReference>
<dbReference type="InterPro" id="IPR006569">
    <property type="entry name" value="CID_dom"/>
</dbReference>
<evidence type="ECO:0000313" key="4">
    <source>
        <dbReference type="Proteomes" id="UP000184188"/>
    </source>
</evidence>
<accession>A0A1L9SA99</accession>
<reference evidence="4" key="1">
    <citation type="journal article" date="2017" name="Genome Biol.">
        <title>Comparative genomics reveals high biological diversity and specific adaptations in the industrially and medically important fungal genus Aspergillus.</title>
        <authorList>
            <person name="de Vries R.P."/>
            <person name="Riley R."/>
            <person name="Wiebenga A."/>
            <person name="Aguilar-Osorio G."/>
            <person name="Amillis S."/>
            <person name="Uchima C.A."/>
            <person name="Anderluh G."/>
            <person name="Asadollahi M."/>
            <person name="Askin M."/>
            <person name="Barry K."/>
            <person name="Battaglia E."/>
            <person name="Bayram O."/>
            <person name="Benocci T."/>
            <person name="Braus-Stromeyer S.A."/>
            <person name="Caldana C."/>
            <person name="Canovas D."/>
            <person name="Cerqueira G.C."/>
            <person name="Chen F."/>
            <person name="Chen W."/>
            <person name="Choi C."/>
            <person name="Clum A."/>
            <person name="Dos Santos R.A."/>
            <person name="Damasio A.R."/>
            <person name="Diallinas G."/>
            <person name="Emri T."/>
            <person name="Fekete E."/>
            <person name="Flipphi M."/>
            <person name="Freyberg S."/>
            <person name="Gallo A."/>
            <person name="Gournas C."/>
            <person name="Habgood R."/>
            <person name="Hainaut M."/>
            <person name="Harispe M.L."/>
            <person name="Henrissat B."/>
            <person name="Hilden K.S."/>
            <person name="Hope R."/>
            <person name="Hossain A."/>
            <person name="Karabika E."/>
            <person name="Karaffa L."/>
            <person name="Karanyi Z."/>
            <person name="Krasevec N."/>
            <person name="Kuo A."/>
            <person name="Kusch H."/>
            <person name="LaButti K."/>
            <person name="Lagendijk E.L."/>
            <person name="Lapidus A."/>
            <person name="Levasseur A."/>
            <person name="Lindquist E."/>
            <person name="Lipzen A."/>
            <person name="Logrieco A.F."/>
            <person name="MacCabe A."/>
            <person name="Maekelae M.R."/>
            <person name="Malavazi I."/>
            <person name="Melin P."/>
            <person name="Meyer V."/>
            <person name="Mielnichuk N."/>
            <person name="Miskei M."/>
            <person name="Molnar A.P."/>
            <person name="Mule G."/>
            <person name="Ngan C.Y."/>
            <person name="Orejas M."/>
            <person name="Orosz E."/>
            <person name="Ouedraogo J.P."/>
            <person name="Overkamp K.M."/>
            <person name="Park H.-S."/>
            <person name="Perrone G."/>
            <person name="Piumi F."/>
            <person name="Punt P.J."/>
            <person name="Ram A.F."/>
            <person name="Ramon A."/>
            <person name="Rauscher S."/>
            <person name="Record E."/>
            <person name="Riano-Pachon D.M."/>
            <person name="Robert V."/>
            <person name="Roehrig J."/>
            <person name="Ruller R."/>
            <person name="Salamov A."/>
            <person name="Salih N.S."/>
            <person name="Samson R.A."/>
            <person name="Sandor E."/>
            <person name="Sanguinetti M."/>
            <person name="Schuetze T."/>
            <person name="Sepcic K."/>
            <person name="Shelest E."/>
            <person name="Sherlock G."/>
            <person name="Sophianopoulou V."/>
            <person name="Squina F.M."/>
            <person name="Sun H."/>
            <person name="Susca A."/>
            <person name="Todd R.B."/>
            <person name="Tsang A."/>
            <person name="Unkles S.E."/>
            <person name="van de Wiele N."/>
            <person name="van Rossen-Uffink D."/>
            <person name="Oliveira J.V."/>
            <person name="Vesth T.C."/>
            <person name="Visser J."/>
            <person name="Yu J.-H."/>
            <person name="Zhou M."/>
            <person name="Andersen M.R."/>
            <person name="Archer D.B."/>
            <person name="Baker S.E."/>
            <person name="Benoit I."/>
            <person name="Brakhage A.A."/>
            <person name="Braus G.H."/>
            <person name="Fischer R."/>
            <person name="Frisvad J.C."/>
            <person name="Goldman G.H."/>
            <person name="Houbraken J."/>
            <person name="Oakley B."/>
            <person name="Pocsi I."/>
            <person name="Scazzocchio C."/>
            <person name="Seiboth B."/>
            <person name="vanKuyk P.A."/>
            <person name="Wortman J."/>
            <person name="Dyer P.S."/>
            <person name="Grigoriev I.V."/>
        </authorList>
    </citation>
    <scope>NUCLEOTIDE SEQUENCE [LARGE SCALE GENOMIC DNA]</scope>
    <source>
        <strain evidence="4">CBS 506.65</strain>
    </source>
</reference>
<dbReference type="InterPro" id="IPR008942">
    <property type="entry name" value="ENTH_VHS"/>
</dbReference>
<dbReference type="Proteomes" id="UP000184188">
    <property type="component" value="Unassembled WGS sequence"/>
</dbReference>
<name>A0A1L9SA99_9EURO</name>
<dbReference type="PANTHER" id="PTHR12460:SF0">
    <property type="entry name" value="CID DOMAIN-CONTAINING PROTEIN-RELATED"/>
    <property type="match status" value="1"/>
</dbReference>
<dbReference type="InterPro" id="IPR047883">
    <property type="entry name" value="Rtt103-like_CID"/>
</dbReference>
<dbReference type="PROSITE" id="PS51391">
    <property type="entry name" value="CID"/>
    <property type="match status" value="1"/>
</dbReference>
<feature type="region of interest" description="Disordered" evidence="1">
    <location>
        <begin position="136"/>
        <end position="158"/>
    </location>
</feature>
<dbReference type="GO" id="GO:0031124">
    <property type="term" value="P:mRNA 3'-end processing"/>
    <property type="evidence" value="ECO:0007669"/>
    <property type="project" value="InterPro"/>
</dbReference>
<evidence type="ECO:0000313" key="3">
    <source>
        <dbReference type="EMBL" id="OJJ44103.1"/>
    </source>
</evidence>
<feature type="compositionally biased region" description="Low complexity" evidence="1">
    <location>
        <begin position="142"/>
        <end position="158"/>
    </location>
</feature>
<dbReference type="Pfam" id="PF04818">
    <property type="entry name" value="CID"/>
    <property type="match status" value="1"/>
</dbReference>
<dbReference type="AlphaFoldDB" id="A0A1L9SA99"/>
<dbReference type="VEuPathDB" id="FungiDB:ASPZODRAFT_102079"/>